<accession>A0ABD0UT38</accession>
<organism evidence="2 3">
    <name type="scientific">Dendrobium thyrsiflorum</name>
    <name type="common">Pinecone-like raceme dendrobium</name>
    <name type="synonym">Orchid</name>
    <dbReference type="NCBI Taxonomy" id="117978"/>
    <lineage>
        <taxon>Eukaryota</taxon>
        <taxon>Viridiplantae</taxon>
        <taxon>Streptophyta</taxon>
        <taxon>Embryophyta</taxon>
        <taxon>Tracheophyta</taxon>
        <taxon>Spermatophyta</taxon>
        <taxon>Magnoliopsida</taxon>
        <taxon>Liliopsida</taxon>
        <taxon>Asparagales</taxon>
        <taxon>Orchidaceae</taxon>
        <taxon>Epidendroideae</taxon>
        <taxon>Malaxideae</taxon>
        <taxon>Dendrobiinae</taxon>
        <taxon>Dendrobium</taxon>
    </lineage>
</organism>
<feature type="region of interest" description="Disordered" evidence="1">
    <location>
        <begin position="145"/>
        <end position="177"/>
    </location>
</feature>
<feature type="compositionally biased region" description="Basic and acidic residues" evidence="1">
    <location>
        <begin position="100"/>
        <end position="111"/>
    </location>
</feature>
<dbReference type="EMBL" id="JANQDX010000013">
    <property type="protein sequence ID" value="KAL0913436.1"/>
    <property type="molecule type" value="Genomic_DNA"/>
</dbReference>
<proteinExistence type="predicted"/>
<dbReference type="Proteomes" id="UP001552299">
    <property type="component" value="Unassembled WGS sequence"/>
</dbReference>
<feature type="compositionally biased region" description="Basic and acidic residues" evidence="1">
    <location>
        <begin position="158"/>
        <end position="169"/>
    </location>
</feature>
<name>A0ABD0UT38_DENTH</name>
<gene>
    <name evidence="2" type="ORF">M5K25_016897</name>
</gene>
<sequence length="252" mass="27609">MPCFGFGLSIAGFWYGKLMGRHINLYLTPELPSAAFSESGNQNIEQPTSGHLTCKARNINDRCSKDRSHPESTTETIRHKSTLLQQIPTKTGQPTPPSSQEKKDTDGARTVDREEELIGTKIEKTAAQIEGTGAQIEGTAAQIEGTAAQTKGTAAQGKKTEENNAHEETNQQPTKGKTKETIVIFLSPAMADPEVGHGFVYNANGQVDILKSPFFDFTLDVDQSVEEYVDRIIFQLVATIDEQISFKEYGAQ</sequence>
<protein>
    <submittedName>
        <fullName evidence="2">Uncharacterized protein</fullName>
    </submittedName>
</protein>
<evidence type="ECO:0000313" key="2">
    <source>
        <dbReference type="EMBL" id="KAL0913436.1"/>
    </source>
</evidence>
<evidence type="ECO:0000256" key="1">
    <source>
        <dbReference type="SAM" id="MobiDB-lite"/>
    </source>
</evidence>
<feature type="compositionally biased region" description="Basic and acidic residues" evidence="1">
    <location>
        <begin position="60"/>
        <end position="78"/>
    </location>
</feature>
<feature type="compositionally biased region" description="Low complexity" evidence="1">
    <location>
        <begin position="145"/>
        <end position="157"/>
    </location>
</feature>
<reference evidence="2 3" key="1">
    <citation type="journal article" date="2024" name="Plant Biotechnol. J.">
        <title>Dendrobium thyrsiflorum genome and its molecular insights into genes involved in important horticultural traits.</title>
        <authorList>
            <person name="Chen B."/>
            <person name="Wang J.Y."/>
            <person name="Zheng P.J."/>
            <person name="Li K.L."/>
            <person name="Liang Y.M."/>
            <person name="Chen X.F."/>
            <person name="Zhang C."/>
            <person name="Zhao X."/>
            <person name="He X."/>
            <person name="Zhang G.Q."/>
            <person name="Liu Z.J."/>
            <person name="Xu Q."/>
        </authorList>
    </citation>
    <scope>NUCLEOTIDE SEQUENCE [LARGE SCALE GENOMIC DNA]</scope>
    <source>
        <strain evidence="2">GZMU011</strain>
    </source>
</reference>
<keyword evidence="3" id="KW-1185">Reference proteome</keyword>
<feature type="compositionally biased region" description="Polar residues" evidence="1">
    <location>
        <begin position="82"/>
        <end position="93"/>
    </location>
</feature>
<evidence type="ECO:0000313" key="3">
    <source>
        <dbReference type="Proteomes" id="UP001552299"/>
    </source>
</evidence>
<feature type="region of interest" description="Disordered" evidence="1">
    <location>
        <begin position="60"/>
        <end position="111"/>
    </location>
</feature>
<comment type="caution">
    <text evidence="2">The sequence shown here is derived from an EMBL/GenBank/DDBJ whole genome shotgun (WGS) entry which is preliminary data.</text>
</comment>
<dbReference type="AlphaFoldDB" id="A0ABD0UT38"/>